<dbReference type="PANTHER" id="PTHR24123:SF33">
    <property type="entry name" value="PROTEIN HOS4"/>
    <property type="match status" value="1"/>
</dbReference>
<dbReference type="Proteomes" id="UP000015100">
    <property type="component" value="Unassembled WGS sequence"/>
</dbReference>
<keyword evidence="6" id="KW-1185">Reference proteome</keyword>
<sequence length="1143" mass="130112">MPELNPLRTDEEWEAQKPMIKELRQFYGLKMEACCQTLQKNGIKINKKQLANRIAEKWTDISQNIRYTEGKTASRRQNLEQELSESWTQSSQKELEKIKRTLKRKRTDVSSNSQLQAVEISTSAKSQEIPVRVTNLDSESAQTPEYILTPGMQEYSLAPQNTSTIQRLYNDIISYMATEENLPSGSLDDITQPTDGDLLSVFGLTAKGNHTHLDPIIEKCARILSQTDAVSGPATQDYDPYKGWDRESLDGFIHCLLFLMENNLLPNQPGSDLWKFRGKGNLYPESADHGDKAGLDTFISIQDKENENPPVKSKSGQVKTRRRALATRENPFQHLLELIIRIEPTATRKLANILFQHTIWGNKERKMIDLRDFISSQKPDEAEVLKRKVLRHGRPWCLEPLIEGDLIHNSLGLERALDEIVTAPRTLIPGAIHKIMKLIKTEDGLNLASLNRYSDSAQIYEGWDLGTKLFLLTSCLLPDPYTGTHLCNDKRLKLPAKPYQSIDKDLYSLAQHLLDNCVADYSKTLINSIFPLSYVRCAQRETSNSASRFGPKLPRLSAYKAIQFLVRKVDINSLWIDQLGRSHHVLTLAIQRQRTNAVIKYLLDLGANPNTICGTWMLDKTAIPLTPLYEAIRFLRWLSVQDILERGTAMIEPELCLWIASRTERPLPRTRRPKLRQKTIEVIQNKINDMAASRGPKIAQKEVQSGKELDEGVREESVEHARSSETMDMRRYDSHLVNQLPDADAAGEFDHRSRISSIVQSLKMKRPTTFKSFLPVKGPDGILDCHQKACLIQALERLSEKETVDNPLYTEKNHHTRSKSAHRPLVLQELWGYILELEIQLPSKVLERMITPIFWSAVWDSKDDRNKSRELLQRIIERTIGQSIDSTDTMKEASKLAKIQFHEALCHFFPFFHQECFNKGVNLAIDLGWNVSQKVGDGLNILHFAVGVSNTATKRLIQTGMLVTMSRRSRVKLLLLASYCGDEELVTKLANDQDARIVNESDCLEEFFKLNGNKLEKKSSKAKNFGLQKDRLNLPNRVKGITTPLHIATSCGRKRIVRTLLDAKADINMLVPRSGNKKCSPGRRTYETALIVAATTGQLEMVELLLEYKPMGWRLAALLADEHHHKEIARRISDWGSKSCQFI</sequence>
<dbReference type="AlphaFoldDB" id="S8ARJ0"/>
<reference evidence="5 6" key="1">
    <citation type="journal article" date="2013" name="PLoS Genet.">
        <title>Genomic mechanisms accounting for the adaptation to parasitism in nematode-trapping fungi.</title>
        <authorList>
            <person name="Meerupati T."/>
            <person name="Andersson K.M."/>
            <person name="Friman E."/>
            <person name="Kumar D."/>
            <person name="Tunlid A."/>
            <person name="Ahren D."/>
        </authorList>
    </citation>
    <scope>NUCLEOTIDE SEQUENCE [LARGE SCALE GENOMIC DNA]</scope>
    <source>
        <strain evidence="5 6">CBS 200.50</strain>
    </source>
</reference>
<dbReference type="PANTHER" id="PTHR24123">
    <property type="entry name" value="ANKYRIN REPEAT-CONTAINING"/>
    <property type="match status" value="1"/>
</dbReference>
<dbReference type="InterPro" id="IPR051165">
    <property type="entry name" value="Multifunctional_ANK_Repeat"/>
</dbReference>
<evidence type="ECO:0000256" key="1">
    <source>
        <dbReference type="ARBA" id="ARBA00022737"/>
    </source>
</evidence>
<dbReference type="InterPro" id="IPR036770">
    <property type="entry name" value="Ankyrin_rpt-contain_sf"/>
</dbReference>
<evidence type="ECO:0000256" key="4">
    <source>
        <dbReference type="SAM" id="MobiDB-lite"/>
    </source>
</evidence>
<protein>
    <submittedName>
        <fullName evidence="5">Uncharacterized protein</fullName>
    </submittedName>
</protein>
<name>S8ARJ0_DACHA</name>
<dbReference type="SUPFAM" id="SSF48403">
    <property type="entry name" value="Ankyrin repeat"/>
    <property type="match status" value="1"/>
</dbReference>
<accession>S8ARJ0</accession>
<dbReference type="PROSITE" id="PS50088">
    <property type="entry name" value="ANK_REPEAT"/>
    <property type="match status" value="1"/>
</dbReference>
<dbReference type="STRING" id="1284197.S8ARJ0"/>
<evidence type="ECO:0000313" key="6">
    <source>
        <dbReference type="Proteomes" id="UP000015100"/>
    </source>
</evidence>
<dbReference type="InterPro" id="IPR002110">
    <property type="entry name" value="Ankyrin_rpt"/>
</dbReference>
<dbReference type="EMBL" id="AQGS01000014">
    <property type="protein sequence ID" value="EPS45469.1"/>
    <property type="molecule type" value="Genomic_DNA"/>
</dbReference>
<dbReference type="SMART" id="SM00248">
    <property type="entry name" value="ANK"/>
    <property type="match status" value="3"/>
</dbReference>
<feature type="region of interest" description="Disordered" evidence="4">
    <location>
        <begin position="697"/>
        <end position="725"/>
    </location>
</feature>
<keyword evidence="2 3" id="KW-0040">ANK repeat</keyword>
<dbReference type="HOGENOM" id="CLU_277429_0_0_1"/>
<keyword evidence="1" id="KW-0677">Repeat</keyword>
<gene>
    <name evidence="5" type="ORF">H072_509</name>
</gene>
<evidence type="ECO:0000256" key="2">
    <source>
        <dbReference type="ARBA" id="ARBA00023043"/>
    </source>
</evidence>
<dbReference type="PROSITE" id="PS50297">
    <property type="entry name" value="ANK_REP_REGION"/>
    <property type="match status" value="1"/>
</dbReference>
<dbReference type="Gene3D" id="1.25.40.20">
    <property type="entry name" value="Ankyrin repeat-containing domain"/>
    <property type="match status" value="1"/>
</dbReference>
<evidence type="ECO:0000313" key="5">
    <source>
        <dbReference type="EMBL" id="EPS45469.1"/>
    </source>
</evidence>
<dbReference type="OrthoDB" id="194358at2759"/>
<dbReference type="OMA" id="WIVAADI"/>
<reference evidence="6" key="2">
    <citation type="submission" date="2013-04" db="EMBL/GenBank/DDBJ databases">
        <title>Genomic mechanisms accounting for the adaptation to parasitism in nematode-trapping fungi.</title>
        <authorList>
            <person name="Ahren D.G."/>
        </authorList>
    </citation>
    <scope>NUCLEOTIDE SEQUENCE [LARGE SCALE GENOMIC DNA]</scope>
    <source>
        <strain evidence="6">CBS 200.50</strain>
    </source>
</reference>
<feature type="repeat" description="ANK" evidence="3">
    <location>
        <begin position="1043"/>
        <end position="1072"/>
    </location>
</feature>
<evidence type="ECO:0000256" key="3">
    <source>
        <dbReference type="PROSITE-ProRule" id="PRU00023"/>
    </source>
</evidence>
<comment type="caution">
    <text evidence="5">The sequence shown here is derived from an EMBL/GenBank/DDBJ whole genome shotgun (WGS) entry which is preliminary data.</text>
</comment>
<organism evidence="5 6">
    <name type="scientific">Dactylellina haptotyla (strain CBS 200.50)</name>
    <name type="common">Nematode-trapping fungus</name>
    <name type="synonym">Monacrosporium haptotylum</name>
    <dbReference type="NCBI Taxonomy" id="1284197"/>
    <lineage>
        <taxon>Eukaryota</taxon>
        <taxon>Fungi</taxon>
        <taxon>Dikarya</taxon>
        <taxon>Ascomycota</taxon>
        <taxon>Pezizomycotina</taxon>
        <taxon>Orbiliomycetes</taxon>
        <taxon>Orbiliales</taxon>
        <taxon>Orbiliaceae</taxon>
        <taxon>Dactylellina</taxon>
    </lineage>
</organism>
<feature type="region of interest" description="Disordered" evidence="4">
    <location>
        <begin position="303"/>
        <end position="323"/>
    </location>
</feature>
<proteinExistence type="predicted"/>
<dbReference type="Pfam" id="PF00023">
    <property type="entry name" value="Ank"/>
    <property type="match status" value="1"/>
</dbReference>
<feature type="compositionally biased region" description="Basic and acidic residues" evidence="4">
    <location>
        <begin position="704"/>
        <end position="725"/>
    </location>
</feature>